<proteinExistence type="predicted"/>
<dbReference type="RefSeq" id="WP_380035031.1">
    <property type="nucleotide sequence ID" value="NZ_JBHSHB010000024.1"/>
</dbReference>
<gene>
    <name evidence="1" type="ORF">ACFO5T_12775</name>
</gene>
<name>A0ABV9LDX9_9FLAO</name>
<keyword evidence="2" id="KW-1185">Reference proteome</keyword>
<reference evidence="2" key="1">
    <citation type="journal article" date="2019" name="Int. J. Syst. Evol. Microbiol.">
        <title>The Global Catalogue of Microorganisms (GCM) 10K type strain sequencing project: providing services to taxonomists for standard genome sequencing and annotation.</title>
        <authorList>
            <consortium name="The Broad Institute Genomics Platform"/>
            <consortium name="The Broad Institute Genome Sequencing Center for Infectious Disease"/>
            <person name="Wu L."/>
            <person name="Ma J."/>
        </authorList>
    </citation>
    <scope>NUCLEOTIDE SEQUENCE [LARGE SCALE GENOMIC DNA]</scope>
    <source>
        <strain evidence="2">CGMCC 4.7427</strain>
    </source>
</reference>
<evidence type="ECO:0000313" key="1">
    <source>
        <dbReference type="EMBL" id="MFC4691305.1"/>
    </source>
</evidence>
<protein>
    <submittedName>
        <fullName evidence="1">DUF6607 family protein</fullName>
    </submittedName>
</protein>
<sequence>MKRILFNLLIISIGLQTTAQTNKKELDKEAIKKMCGCFEVTFNFAETFNYSNDSLYKPSKNKVSKGLEWAQLVIDKENQIEIQHLLQVGSPEQPMIVKHWRQNWLYENTNLYSYNADNVWTYESKSADEVAGQWTQKVYQVDDSPRYEGSATWVHVDGKSYWENTANAPLPRREYTTRSDYNLTVRGNRQEITPYGWVHDQDNSKVVRTANQEDQVIAKEKGYNTYKRVDDSKCAAAAQWWVDNQEKWALVRTKWDEVYNKNKDLHLEQKVDNKVLYKHLFGEGYEDQESINQLIESFVKE</sequence>
<dbReference type="Proteomes" id="UP001595878">
    <property type="component" value="Unassembled WGS sequence"/>
</dbReference>
<dbReference type="InterPro" id="IPR046715">
    <property type="entry name" value="DUF6607"/>
</dbReference>
<organism evidence="1 2">
    <name type="scientific">Dokdonia genika</name>
    <dbReference type="NCBI Taxonomy" id="308113"/>
    <lineage>
        <taxon>Bacteria</taxon>
        <taxon>Pseudomonadati</taxon>
        <taxon>Bacteroidota</taxon>
        <taxon>Flavobacteriia</taxon>
        <taxon>Flavobacteriales</taxon>
        <taxon>Flavobacteriaceae</taxon>
        <taxon>Dokdonia</taxon>
    </lineage>
</organism>
<evidence type="ECO:0000313" key="2">
    <source>
        <dbReference type="Proteomes" id="UP001595878"/>
    </source>
</evidence>
<dbReference type="Pfam" id="PF20311">
    <property type="entry name" value="DUF6607"/>
    <property type="match status" value="1"/>
</dbReference>
<accession>A0ABV9LDX9</accession>
<dbReference type="EMBL" id="JBHSHB010000024">
    <property type="protein sequence ID" value="MFC4691305.1"/>
    <property type="molecule type" value="Genomic_DNA"/>
</dbReference>
<comment type="caution">
    <text evidence="1">The sequence shown here is derived from an EMBL/GenBank/DDBJ whole genome shotgun (WGS) entry which is preliminary data.</text>
</comment>